<evidence type="ECO:0000256" key="4">
    <source>
        <dbReference type="ARBA" id="ARBA00022989"/>
    </source>
</evidence>
<comment type="subcellular location">
    <subcellularLocation>
        <location evidence="1">Cell membrane</location>
        <topology evidence="1">Multi-pass membrane protein</topology>
    </subcellularLocation>
</comment>
<gene>
    <name evidence="7" type="ORF">EQU50_01405</name>
</gene>
<reference evidence="7 8" key="1">
    <citation type="submission" date="2018-10" db="EMBL/GenBank/DDBJ databases">
        <title>An updated phylogeny of the Alphaproteobacteria reveals that the parasitic Rickettsiales and Holosporales have independent origins.</title>
        <authorList>
            <person name="Munoz-Gomez S.A."/>
            <person name="Hess S."/>
            <person name="Burger G."/>
            <person name="Lang B.F."/>
            <person name="Susko E."/>
            <person name="Slamovits C.H."/>
            <person name="Roger A.J."/>
        </authorList>
    </citation>
    <scope>NUCLEOTIDE SEQUENCE [LARGE SCALE GENOMIC DNA]</scope>
    <source>
        <strain evidence="7">HOLO01</strain>
    </source>
</reference>
<evidence type="ECO:0000256" key="3">
    <source>
        <dbReference type="ARBA" id="ARBA00022692"/>
    </source>
</evidence>
<dbReference type="OrthoDB" id="9788795at2"/>
<feature type="transmembrane region" description="Helical" evidence="6">
    <location>
        <begin position="148"/>
        <end position="171"/>
    </location>
</feature>
<feature type="transmembrane region" description="Helical" evidence="6">
    <location>
        <begin position="236"/>
        <end position="256"/>
    </location>
</feature>
<protein>
    <submittedName>
        <fullName evidence="7">Flippase-like domain-containing protein</fullName>
    </submittedName>
</protein>
<name>A0A4Q7DKQ5_9PROT</name>
<keyword evidence="3 6" id="KW-0812">Transmembrane</keyword>
<evidence type="ECO:0000256" key="1">
    <source>
        <dbReference type="ARBA" id="ARBA00004651"/>
    </source>
</evidence>
<dbReference type="Proteomes" id="UP000293550">
    <property type="component" value="Unassembled WGS sequence"/>
</dbReference>
<evidence type="ECO:0000313" key="8">
    <source>
        <dbReference type="Proteomes" id="UP000293550"/>
    </source>
</evidence>
<feature type="transmembrane region" description="Helical" evidence="6">
    <location>
        <begin position="38"/>
        <end position="58"/>
    </location>
</feature>
<evidence type="ECO:0000256" key="6">
    <source>
        <dbReference type="SAM" id="Phobius"/>
    </source>
</evidence>
<dbReference type="PANTHER" id="PTHR40277:SF1">
    <property type="entry name" value="BLL5419 PROTEIN"/>
    <property type="match status" value="1"/>
</dbReference>
<sequence>MNMASRLFFVKVFFTGLIVYFLGKKLDFQLVKQTLKQLSYPTVLAGIGCLWVGISAGAKRWQEIISCQTKTLPLLDLWRQTVIGAFLNQCLPSSVGGDVYRGFMAKQYGLTTEWAINSTLIDRLYGLMGFVLLGILALPGQFDTLNQTSLGQTMIVCLLLAGAGFTTLAFFHRLPLPKVSVLTFLETFSKQFYLTLKNRDHTGKILACSWITTLGCTFPLYLISLDMNLSLTFGQIVIALPFIFLIAVVPISFAGWGLREGTMVVALGLFGIGKEQAFSLSVVYGLIQLLAALPGLIVWLAFPHSPSEGKSA</sequence>
<dbReference type="Pfam" id="PF03706">
    <property type="entry name" value="LPG_synthase_TM"/>
    <property type="match status" value="1"/>
</dbReference>
<dbReference type="AlphaFoldDB" id="A0A4Q7DKQ5"/>
<keyword evidence="5 6" id="KW-0472">Membrane</keyword>
<evidence type="ECO:0000256" key="2">
    <source>
        <dbReference type="ARBA" id="ARBA00022475"/>
    </source>
</evidence>
<organism evidence="7 8">
    <name type="scientific">Candidatus Finniella inopinata</name>
    <dbReference type="NCBI Taxonomy" id="1696036"/>
    <lineage>
        <taxon>Bacteria</taxon>
        <taxon>Pseudomonadati</taxon>
        <taxon>Pseudomonadota</taxon>
        <taxon>Alphaproteobacteria</taxon>
        <taxon>Holosporales</taxon>
        <taxon>Candidatus Paracaedibacteraceae</taxon>
        <taxon>Candidatus Finniella</taxon>
    </lineage>
</organism>
<comment type="caution">
    <text evidence="7">The sequence shown here is derived from an EMBL/GenBank/DDBJ whole genome shotgun (WGS) entry which is preliminary data.</text>
</comment>
<evidence type="ECO:0000256" key="5">
    <source>
        <dbReference type="ARBA" id="ARBA00023136"/>
    </source>
</evidence>
<feature type="transmembrane region" description="Helical" evidence="6">
    <location>
        <begin position="124"/>
        <end position="142"/>
    </location>
</feature>
<evidence type="ECO:0000313" key="7">
    <source>
        <dbReference type="EMBL" id="RZI46909.1"/>
    </source>
</evidence>
<dbReference type="InterPro" id="IPR022791">
    <property type="entry name" value="L-PG_synthase/AglD"/>
</dbReference>
<dbReference type="EMBL" id="SCFB01000002">
    <property type="protein sequence ID" value="RZI46909.1"/>
    <property type="molecule type" value="Genomic_DNA"/>
</dbReference>
<dbReference type="PANTHER" id="PTHR40277">
    <property type="entry name" value="BLL5419 PROTEIN"/>
    <property type="match status" value="1"/>
</dbReference>
<keyword evidence="2" id="KW-1003">Cell membrane</keyword>
<feature type="transmembrane region" description="Helical" evidence="6">
    <location>
        <begin position="7"/>
        <end position="23"/>
    </location>
</feature>
<dbReference type="RefSeq" id="WP_130153379.1">
    <property type="nucleotide sequence ID" value="NZ_SCFB01000002.1"/>
</dbReference>
<keyword evidence="8" id="KW-1185">Reference proteome</keyword>
<accession>A0A4Q7DKQ5</accession>
<feature type="transmembrane region" description="Helical" evidence="6">
    <location>
        <begin position="277"/>
        <end position="302"/>
    </location>
</feature>
<dbReference type="GO" id="GO:0005886">
    <property type="term" value="C:plasma membrane"/>
    <property type="evidence" value="ECO:0007669"/>
    <property type="project" value="UniProtKB-SubCell"/>
</dbReference>
<keyword evidence="4 6" id="KW-1133">Transmembrane helix</keyword>
<proteinExistence type="predicted"/>
<feature type="transmembrane region" description="Helical" evidence="6">
    <location>
        <begin position="205"/>
        <end position="224"/>
    </location>
</feature>
<dbReference type="NCBIfam" id="TIGR00374">
    <property type="entry name" value="flippase-like domain"/>
    <property type="match status" value="1"/>
</dbReference>